<comment type="caution">
    <text evidence="7">The sequence shown here is derived from an EMBL/GenBank/DDBJ whole genome shotgun (WGS) entry which is preliminary data.</text>
</comment>
<dbReference type="EMBL" id="BOPH01000049">
    <property type="protein sequence ID" value="GIJ68793.1"/>
    <property type="molecule type" value="Genomic_DNA"/>
</dbReference>
<comment type="subcellular location">
    <subcellularLocation>
        <location evidence="1">Membrane</location>
        <topology evidence="1">Multi-pass membrane protein</topology>
    </subcellularLocation>
</comment>
<dbReference type="Proteomes" id="UP000635606">
    <property type="component" value="Unassembled WGS sequence"/>
</dbReference>
<evidence type="ECO:0000256" key="5">
    <source>
        <dbReference type="SAM" id="Phobius"/>
    </source>
</evidence>
<organism evidence="7 8">
    <name type="scientific">Virgisporangium ochraceum</name>
    <dbReference type="NCBI Taxonomy" id="65505"/>
    <lineage>
        <taxon>Bacteria</taxon>
        <taxon>Bacillati</taxon>
        <taxon>Actinomycetota</taxon>
        <taxon>Actinomycetes</taxon>
        <taxon>Micromonosporales</taxon>
        <taxon>Micromonosporaceae</taxon>
        <taxon>Virgisporangium</taxon>
    </lineage>
</organism>
<evidence type="ECO:0000313" key="8">
    <source>
        <dbReference type="Proteomes" id="UP000635606"/>
    </source>
</evidence>
<sequence>MAYVEVFSRCVIGVVFLVSAWSKRPGQFRQFSDSLAAMRLLPARSVVPVAGVVVALEAAVVLLMVLLPAPGFALAIVLLLAFAGSIGVVLRRGVQASCRCFGGSGAAPFRPHHIVRNLVLVAVAVAGLVAVLAGPALTWQAAALGAVPGAVVALLVTRLDDLVALFAPAPATRR</sequence>
<feature type="transmembrane region" description="Helical" evidence="5">
    <location>
        <begin position="43"/>
        <end position="66"/>
    </location>
</feature>
<dbReference type="UniPathway" id="UPA00895"/>
<proteinExistence type="predicted"/>
<feature type="transmembrane region" description="Helical" evidence="5">
    <location>
        <begin position="72"/>
        <end position="94"/>
    </location>
</feature>
<evidence type="ECO:0000313" key="7">
    <source>
        <dbReference type="EMBL" id="GIJ68793.1"/>
    </source>
</evidence>
<keyword evidence="3 5" id="KW-1133">Transmembrane helix</keyword>
<dbReference type="GO" id="GO:0030416">
    <property type="term" value="P:methylamine metabolic process"/>
    <property type="evidence" value="ECO:0007669"/>
    <property type="project" value="InterPro"/>
</dbReference>
<evidence type="ECO:0000256" key="2">
    <source>
        <dbReference type="ARBA" id="ARBA00022692"/>
    </source>
</evidence>
<reference evidence="7" key="1">
    <citation type="submission" date="2021-01" db="EMBL/GenBank/DDBJ databases">
        <title>Whole genome shotgun sequence of Virgisporangium ochraceum NBRC 16418.</title>
        <authorList>
            <person name="Komaki H."/>
            <person name="Tamura T."/>
        </authorList>
    </citation>
    <scope>NUCLEOTIDE SEQUENCE</scope>
    <source>
        <strain evidence="7">NBRC 16418</strain>
    </source>
</reference>
<evidence type="ECO:0000256" key="4">
    <source>
        <dbReference type="ARBA" id="ARBA00023136"/>
    </source>
</evidence>
<keyword evidence="2 5" id="KW-0812">Transmembrane</keyword>
<dbReference type="InterPro" id="IPR009908">
    <property type="entry name" value="Methylamine_util_MauE"/>
</dbReference>
<feature type="transmembrane region" description="Helical" evidence="5">
    <location>
        <begin position="114"/>
        <end position="133"/>
    </location>
</feature>
<gene>
    <name evidence="7" type="ORF">Voc01_037100</name>
</gene>
<keyword evidence="4 5" id="KW-0472">Membrane</keyword>
<dbReference type="Pfam" id="PF07291">
    <property type="entry name" value="MauE"/>
    <property type="match status" value="1"/>
</dbReference>
<evidence type="ECO:0000259" key="6">
    <source>
        <dbReference type="Pfam" id="PF07291"/>
    </source>
</evidence>
<dbReference type="AlphaFoldDB" id="A0A8J3ZTI1"/>
<feature type="transmembrane region" description="Helical" evidence="5">
    <location>
        <begin position="139"/>
        <end position="156"/>
    </location>
</feature>
<name>A0A8J3ZTI1_9ACTN</name>
<dbReference type="RefSeq" id="WP_203928733.1">
    <property type="nucleotide sequence ID" value="NZ_BOPH01000049.1"/>
</dbReference>
<keyword evidence="8" id="KW-1185">Reference proteome</keyword>
<evidence type="ECO:0000256" key="3">
    <source>
        <dbReference type="ARBA" id="ARBA00022989"/>
    </source>
</evidence>
<accession>A0A8J3ZTI1</accession>
<dbReference type="GO" id="GO:0016020">
    <property type="term" value="C:membrane"/>
    <property type="evidence" value="ECO:0007669"/>
    <property type="project" value="UniProtKB-SubCell"/>
</dbReference>
<evidence type="ECO:0000256" key="1">
    <source>
        <dbReference type="ARBA" id="ARBA00004141"/>
    </source>
</evidence>
<feature type="domain" description="Methylamine utilisation protein MauE" evidence="6">
    <location>
        <begin position="2"/>
        <end position="129"/>
    </location>
</feature>
<protein>
    <submittedName>
        <fullName evidence="7">Methylamine utilization protein MauE</fullName>
    </submittedName>
</protein>